<accession>A0ABX7QQX7</accession>
<evidence type="ECO:0000259" key="3">
    <source>
        <dbReference type="PROSITE" id="PS01124"/>
    </source>
</evidence>
<keyword evidence="5" id="KW-1185">Reference proteome</keyword>
<evidence type="ECO:0000256" key="2">
    <source>
        <dbReference type="ARBA" id="ARBA00023163"/>
    </source>
</evidence>
<evidence type="ECO:0000256" key="1">
    <source>
        <dbReference type="ARBA" id="ARBA00023015"/>
    </source>
</evidence>
<dbReference type="PROSITE" id="PS01124">
    <property type="entry name" value="HTH_ARAC_FAMILY_2"/>
    <property type="match status" value="1"/>
</dbReference>
<keyword evidence="1" id="KW-0805">Transcription regulation</keyword>
<protein>
    <submittedName>
        <fullName evidence="4">AraC family transcriptional regulator</fullName>
    </submittedName>
</protein>
<dbReference type="Pfam" id="PF06719">
    <property type="entry name" value="AraC_N"/>
    <property type="match status" value="1"/>
</dbReference>
<dbReference type="Proteomes" id="UP000662770">
    <property type="component" value="Chromosome"/>
</dbReference>
<dbReference type="Gene3D" id="1.10.10.60">
    <property type="entry name" value="Homeodomain-like"/>
    <property type="match status" value="2"/>
</dbReference>
<dbReference type="PANTHER" id="PTHR43436">
    <property type="entry name" value="ARAC-FAMILY TRANSCRIPTIONAL REGULATOR"/>
    <property type="match status" value="1"/>
</dbReference>
<feature type="domain" description="HTH araC/xylS-type" evidence="3">
    <location>
        <begin position="202"/>
        <end position="300"/>
    </location>
</feature>
<dbReference type="SUPFAM" id="SSF46689">
    <property type="entry name" value="Homeodomain-like"/>
    <property type="match status" value="2"/>
</dbReference>
<proteinExistence type="predicted"/>
<evidence type="ECO:0000313" key="4">
    <source>
        <dbReference type="EMBL" id="QSX33872.1"/>
    </source>
</evidence>
<reference evidence="4 5" key="1">
    <citation type="submission" date="2021-03" db="EMBL/GenBank/DDBJ databases">
        <title>Novel species identification of genus Shewanella.</title>
        <authorList>
            <person name="Liu G."/>
            <person name="Zhang Q."/>
        </authorList>
    </citation>
    <scope>NUCLEOTIDE SEQUENCE [LARGE SCALE GENOMIC DNA]</scope>
    <source>
        <strain evidence="4 5">FJAT-51800</strain>
    </source>
</reference>
<dbReference type="SMART" id="SM00342">
    <property type="entry name" value="HTH_ARAC"/>
    <property type="match status" value="1"/>
</dbReference>
<dbReference type="InterPro" id="IPR018060">
    <property type="entry name" value="HTH_AraC"/>
</dbReference>
<dbReference type="Pfam" id="PF12833">
    <property type="entry name" value="HTH_18"/>
    <property type="match status" value="1"/>
</dbReference>
<evidence type="ECO:0000313" key="5">
    <source>
        <dbReference type="Proteomes" id="UP000662770"/>
    </source>
</evidence>
<sequence>MATETLAFTAHNDSAHTLANLIAQHSVDRHNIETPIDGLFLGRWSTPTPPVSYTHRSCICLIAQGSKQVVLGEQSYVYDPLHCLVSSVELPVVANIIEASEAKPYLGLSLDLDLAEISQLISAGEFSFNHNKQPHAGLSLGKISPALMDAFIRLVSLLNEPDSIKVLGPMIKREIYFRLLNSEQGARISQIVATESHSHQITHAINWLKRHYSQPLNIGELAADSGMSKSAFYTHFRAITSMTPLQFQKKLRLSEARRLMLTENLDAMSTSFQVGYESPSQFSREYRRQFGAPPLTDIRKLKESDAA</sequence>
<dbReference type="RefSeq" id="WP_207355080.1">
    <property type="nucleotide sequence ID" value="NZ_CP071503.1"/>
</dbReference>
<dbReference type="EMBL" id="CP071503">
    <property type="protein sequence ID" value="QSX33872.1"/>
    <property type="molecule type" value="Genomic_DNA"/>
</dbReference>
<keyword evidence="2" id="KW-0804">Transcription</keyword>
<gene>
    <name evidence="4" type="ORF">JYB87_01050</name>
</gene>
<dbReference type="InterPro" id="IPR009057">
    <property type="entry name" value="Homeodomain-like_sf"/>
</dbReference>
<dbReference type="InterPro" id="IPR009594">
    <property type="entry name" value="Tscrpt_reg_HTH_AraC_N"/>
</dbReference>
<organism evidence="4 5">
    <name type="scientific">Shewanella avicenniae</name>
    <dbReference type="NCBI Taxonomy" id="2814294"/>
    <lineage>
        <taxon>Bacteria</taxon>
        <taxon>Pseudomonadati</taxon>
        <taxon>Pseudomonadota</taxon>
        <taxon>Gammaproteobacteria</taxon>
        <taxon>Alteromonadales</taxon>
        <taxon>Shewanellaceae</taxon>
        <taxon>Shewanella</taxon>
    </lineage>
</organism>
<dbReference type="PANTHER" id="PTHR43436:SF1">
    <property type="entry name" value="TRANSCRIPTIONAL REGULATORY PROTEIN"/>
    <property type="match status" value="1"/>
</dbReference>
<name>A0ABX7QQX7_9GAMM</name>